<dbReference type="InterPro" id="IPR051741">
    <property type="entry name" value="PAR6_homolog"/>
</dbReference>
<dbReference type="Gene3D" id="2.30.42.10">
    <property type="match status" value="1"/>
</dbReference>
<dbReference type="Pfam" id="PF00595">
    <property type="entry name" value="PDZ"/>
    <property type="match status" value="1"/>
</dbReference>
<feature type="region of interest" description="Disordered" evidence="1">
    <location>
        <begin position="25"/>
        <end position="53"/>
    </location>
</feature>
<dbReference type="AlphaFoldDB" id="A0AAN8ILC6"/>
<dbReference type="PANTHER" id="PTHR14102:SF14">
    <property type="entry name" value="PROTEIN CBG16414"/>
    <property type="match status" value="1"/>
</dbReference>
<dbReference type="SMART" id="SM00228">
    <property type="entry name" value="PDZ"/>
    <property type="match status" value="1"/>
</dbReference>
<dbReference type="PANTHER" id="PTHR14102">
    <property type="entry name" value="PAR-6-RELATED"/>
    <property type="match status" value="1"/>
</dbReference>
<dbReference type="GO" id="GO:0007098">
    <property type="term" value="P:centrosome cycle"/>
    <property type="evidence" value="ECO:0007669"/>
    <property type="project" value="TreeGrafter"/>
</dbReference>
<organism evidence="3 4">
    <name type="scientific">Trichostrongylus colubriformis</name>
    <name type="common">Black scour worm</name>
    <dbReference type="NCBI Taxonomy" id="6319"/>
    <lineage>
        <taxon>Eukaryota</taxon>
        <taxon>Metazoa</taxon>
        <taxon>Ecdysozoa</taxon>
        <taxon>Nematoda</taxon>
        <taxon>Chromadorea</taxon>
        <taxon>Rhabditida</taxon>
        <taxon>Rhabditina</taxon>
        <taxon>Rhabditomorpha</taxon>
        <taxon>Strongyloidea</taxon>
        <taxon>Trichostrongylidae</taxon>
        <taxon>Trichostrongylus</taxon>
    </lineage>
</organism>
<proteinExistence type="predicted"/>
<name>A0AAN8ILC6_TRICO</name>
<evidence type="ECO:0000313" key="4">
    <source>
        <dbReference type="Proteomes" id="UP001331761"/>
    </source>
</evidence>
<reference evidence="3 4" key="1">
    <citation type="submission" date="2019-10" db="EMBL/GenBank/DDBJ databases">
        <title>Assembly and Annotation for the nematode Trichostrongylus colubriformis.</title>
        <authorList>
            <person name="Martin J."/>
        </authorList>
    </citation>
    <scope>NUCLEOTIDE SEQUENCE [LARGE SCALE GENOMIC DNA]</scope>
    <source>
        <strain evidence="3">G859</strain>
        <tissue evidence="3">Whole worm</tissue>
    </source>
</reference>
<feature type="domain" description="PDZ" evidence="2">
    <location>
        <begin position="406"/>
        <end position="483"/>
    </location>
</feature>
<dbReference type="InterPro" id="IPR036034">
    <property type="entry name" value="PDZ_sf"/>
</dbReference>
<evidence type="ECO:0000256" key="1">
    <source>
        <dbReference type="SAM" id="MobiDB-lite"/>
    </source>
</evidence>
<dbReference type="InterPro" id="IPR001478">
    <property type="entry name" value="PDZ"/>
</dbReference>
<sequence>MSRRPSSPLTKSENFRIASQLHNQHKFGEIAPQDSDTDSGICADSDQPSPRPVEIPLLFTSNNYADYLVPDNCRRPPTTSEAARKLPQRPTASNSGIRNIKSYRVRFADEVDSGASTSSTCSEQSTKSASRCATTAIRQRQQLSSLDTPQMTTPFSVQMARPKKTVSSSPSSHTYLKQHENCLNTVKKRELPSPQMVVSEIMYNRMTAKTWKDMILNEQQVATATQEDEILSKMYKQLEKPRESIRDFVIRQNVNEALSRKFRNRSSSLPRLETADLNELQYRSPPRGLDYQMDQMCNMAIGSLDNLNVCIDSPNKNTLRRRRLPVAPLLGSLSRIPGSQANDLELACHSSRLIARRSRDQAELQRYSRRSASIGPHCEVLEYGTRREIPPVRAVLVALDQCGFRTVVVEKTQPGPFGFYIATGVMNGQRGIFISRVSIASLSPMLSVGDEILYVDDELVKGRSLETVQALIAGKTKVVIVLLPAIGKYIY</sequence>
<feature type="region of interest" description="Disordered" evidence="1">
    <location>
        <begin position="75"/>
        <end position="95"/>
    </location>
</feature>
<dbReference type="EMBL" id="WIXE01010161">
    <property type="protein sequence ID" value="KAK5977791.1"/>
    <property type="molecule type" value="Genomic_DNA"/>
</dbReference>
<comment type="caution">
    <text evidence="3">The sequence shown here is derived from an EMBL/GenBank/DDBJ whole genome shotgun (WGS) entry which is preliminary data.</text>
</comment>
<protein>
    <recommendedName>
        <fullName evidence="2">PDZ domain-containing protein</fullName>
    </recommendedName>
</protein>
<evidence type="ECO:0000313" key="3">
    <source>
        <dbReference type="EMBL" id="KAK5977791.1"/>
    </source>
</evidence>
<accession>A0AAN8ILC6</accession>
<dbReference type="PROSITE" id="PS50106">
    <property type="entry name" value="PDZ"/>
    <property type="match status" value="1"/>
</dbReference>
<gene>
    <name evidence="3" type="ORF">GCK32_002143</name>
</gene>
<evidence type="ECO:0000259" key="2">
    <source>
        <dbReference type="PROSITE" id="PS50106"/>
    </source>
</evidence>
<keyword evidence="4" id="KW-1185">Reference proteome</keyword>
<dbReference type="Proteomes" id="UP001331761">
    <property type="component" value="Unassembled WGS sequence"/>
</dbReference>
<dbReference type="SUPFAM" id="SSF50156">
    <property type="entry name" value="PDZ domain-like"/>
    <property type="match status" value="1"/>
</dbReference>